<dbReference type="GeneID" id="98673066"/>
<feature type="domain" description="MacB-like periplasmic core" evidence="8">
    <location>
        <begin position="20"/>
        <end position="234"/>
    </location>
</feature>
<dbReference type="PANTHER" id="PTHR30572:SF18">
    <property type="entry name" value="ABC-TYPE MACROLIDE FAMILY EXPORT SYSTEM PERMEASE COMPONENT 2"/>
    <property type="match status" value="1"/>
</dbReference>
<organism evidence="9 10">
    <name type="scientific">Alistipes dispar</name>
    <dbReference type="NCBI Taxonomy" id="2585119"/>
    <lineage>
        <taxon>Bacteria</taxon>
        <taxon>Pseudomonadati</taxon>
        <taxon>Bacteroidota</taxon>
        <taxon>Bacteroidia</taxon>
        <taxon>Bacteroidales</taxon>
        <taxon>Rikenellaceae</taxon>
        <taxon>Alistipes</taxon>
    </lineage>
</organism>
<keyword evidence="3 6" id="KW-0812">Transmembrane</keyword>
<evidence type="ECO:0000256" key="2">
    <source>
        <dbReference type="ARBA" id="ARBA00022475"/>
    </source>
</evidence>
<evidence type="ECO:0000256" key="1">
    <source>
        <dbReference type="ARBA" id="ARBA00004651"/>
    </source>
</evidence>
<dbReference type="OrthoDB" id="973461at2"/>
<sequence length="787" mass="86729">MRVILKNLFTALRRYPAAVALNVAGLAVAFAAFLVILIEVRFEYGFDTCHPGSERIFRVEMRSPELADSWFTMLNYPLISDLAGSSAHIEAASALEMLGPGLELEVPEPNGERRLFRETVKRCNSSFVRVLGLRLTEGDAAGLNTSAGLLLPRSLARRMFGDEPAVGRIVRIGGETCTVCGVYADLPANSVFPNWICRGGSDSDFEPFRSSHNYMCFIRLDSPASRDEVAAEMNHRIRAFYGSEEVGVRLTCVRDIYFARDILYDFPTKGNRRMTDILLAVAVLVIVIASINFVNFASALAPVRMKLINLQKILGAGVPSLRLSLLAESVAVAFAAYLAALCLVGCLAGTPFAGYVDADMSFAANRPLVGWCALVALGVGLVAGLYPAFYMTSFRPVLAVRGTFSHSAAGRRYRMALVGVQYVISIGLIVAALFVGLQNRYLRRYPTGYDRNRVVVVSLTSGALERRDALVGALKSRAEIEEVAFAFQRFGAEENFSGWARPYRDRGDISFRVLVVTPEFLRVLGVRPSEGRDFSDADPLREQGTYIFNQTARRRWDMRPGDCISETRHVSGWGEIAGFLPDGFRAYSRHRAEDPFALFVPGTVGWTLPLSYCYIRIAPGADLSAAVEHIRRSLHSVTPLEPDIEFLDTAVDTLYRKDFRAGVLVSAFSALAIFVSLMGVFGLVLFETQHRRKEIGIRKVCGATSASVLRMFNLRFVRIVLVSFLVAAPLARYGVSVWLRGFVDAVPLSAWVFFAALVIVLAITVLTVTVRSWRTAGENPVDSVKTE</sequence>
<evidence type="ECO:0000259" key="7">
    <source>
        <dbReference type="Pfam" id="PF02687"/>
    </source>
</evidence>
<accession>A0A4Y1WZT7</accession>
<feature type="transmembrane region" description="Helical" evidence="6">
    <location>
        <begin position="415"/>
        <end position="437"/>
    </location>
</feature>
<feature type="transmembrane region" description="Helical" evidence="6">
    <location>
        <begin position="596"/>
        <end position="617"/>
    </location>
</feature>
<dbReference type="GO" id="GO:0005886">
    <property type="term" value="C:plasma membrane"/>
    <property type="evidence" value="ECO:0007669"/>
    <property type="project" value="UniProtKB-SubCell"/>
</dbReference>
<feature type="domain" description="MacB-like periplasmic core" evidence="8">
    <location>
        <begin position="424"/>
        <end position="632"/>
    </location>
</feature>
<dbReference type="EMBL" id="AP019736">
    <property type="protein sequence ID" value="BBL06450.1"/>
    <property type="molecule type" value="Genomic_DNA"/>
</dbReference>
<feature type="domain" description="ABC3 transporter permease C-terminal" evidence="7">
    <location>
        <begin position="667"/>
        <end position="780"/>
    </location>
</feature>
<dbReference type="Pfam" id="PF02687">
    <property type="entry name" value="FtsX"/>
    <property type="match status" value="1"/>
</dbReference>
<evidence type="ECO:0000313" key="10">
    <source>
        <dbReference type="Proteomes" id="UP000319374"/>
    </source>
</evidence>
<feature type="transmembrane region" description="Helical" evidence="6">
    <location>
        <begin position="15"/>
        <end position="38"/>
    </location>
</feature>
<feature type="transmembrane region" description="Helical" evidence="6">
    <location>
        <begin position="277"/>
        <end position="301"/>
    </location>
</feature>
<evidence type="ECO:0000256" key="4">
    <source>
        <dbReference type="ARBA" id="ARBA00022989"/>
    </source>
</evidence>
<dbReference type="RefSeq" id="WP_141428268.1">
    <property type="nucleotide sequence ID" value="NZ_AP019736.1"/>
</dbReference>
<dbReference type="GO" id="GO:0022857">
    <property type="term" value="F:transmembrane transporter activity"/>
    <property type="evidence" value="ECO:0007669"/>
    <property type="project" value="TreeGrafter"/>
</dbReference>
<evidence type="ECO:0000313" key="9">
    <source>
        <dbReference type="EMBL" id="BBL06450.1"/>
    </source>
</evidence>
<protein>
    <submittedName>
        <fullName evidence="9">ABC transporter permease</fullName>
    </submittedName>
</protein>
<name>A0A4Y1WZT7_9BACT</name>
<dbReference type="Pfam" id="PF12704">
    <property type="entry name" value="MacB_PCD"/>
    <property type="match status" value="2"/>
</dbReference>
<keyword evidence="10" id="KW-1185">Reference proteome</keyword>
<gene>
    <name evidence="9" type="ORF">A5CPEGH6_10880</name>
</gene>
<keyword evidence="5 6" id="KW-0472">Membrane</keyword>
<reference evidence="10" key="1">
    <citation type="submission" date="2019-06" db="EMBL/GenBank/DDBJ databases">
        <title>Alistipes onderdonkii subsp. vulgaris subsp. nov., Alistipes dispar sp. nov. and Alistipes communis sp. nov., isolated from human faeces, and creation of Alistipes onderdonkii subsp. onderdonkii subsp. nov.</title>
        <authorList>
            <person name="Sakamoto M."/>
            <person name="Ikeyama N."/>
            <person name="Ogata Y."/>
            <person name="Suda W."/>
            <person name="Iino T."/>
            <person name="Hattori M."/>
            <person name="Ohkuma M."/>
        </authorList>
    </citation>
    <scope>NUCLEOTIDE SEQUENCE [LARGE SCALE GENOMIC DNA]</scope>
    <source>
        <strain evidence="10">5CPEGH6</strain>
    </source>
</reference>
<feature type="transmembrane region" description="Helical" evidence="6">
    <location>
        <begin position="663"/>
        <end position="686"/>
    </location>
</feature>
<dbReference type="KEGG" id="ada:A5CPEGH6_10880"/>
<evidence type="ECO:0000256" key="6">
    <source>
        <dbReference type="SAM" id="Phobius"/>
    </source>
</evidence>
<keyword evidence="4 6" id="KW-1133">Transmembrane helix</keyword>
<dbReference type="InterPro" id="IPR050250">
    <property type="entry name" value="Macrolide_Exporter_MacB"/>
</dbReference>
<proteinExistence type="predicted"/>
<keyword evidence="2" id="KW-1003">Cell membrane</keyword>
<evidence type="ECO:0000256" key="3">
    <source>
        <dbReference type="ARBA" id="ARBA00022692"/>
    </source>
</evidence>
<evidence type="ECO:0000259" key="8">
    <source>
        <dbReference type="Pfam" id="PF12704"/>
    </source>
</evidence>
<dbReference type="Proteomes" id="UP000319374">
    <property type="component" value="Chromosome"/>
</dbReference>
<feature type="transmembrane region" description="Helical" evidence="6">
    <location>
        <begin position="719"/>
        <end position="739"/>
    </location>
</feature>
<evidence type="ECO:0000256" key="5">
    <source>
        <dbReference type="ARBA" id="ARBA00023136"/>
    </source>
</evidence>
<comment type="subcellular location">
    <subcellularLocation>
        <location evidence="1">Cell membrane</location>
        <topology evidence="1">Multi-pass membrane protein</topology>
    </subcellularLocation>
</comment>
<feature type="transmembrane region" description="Helical" evidence="6">
    <location>
        <begin position="330"/>
        <end position="356"/>
    </location>
</feature>
<dbReference type="InterPro" id="IPR003838">
    <property type="entry name" value="ABC3_permease_C"/>
</dbReference>
<feature type="transmembrane region" description="Helical" evidence="6">
    <location>
        <begin position="368"/>
        <end position="389"/>
    </location>
</feature>
<feature type="transmembrane region" description="Helical" evidence="6">
    <location>
        <begin position="751"/>
        <end position="770"/>
    </location>
</feature>
<dbReference type="AlphaFoldDB" id="A0A4Y1WZT7"/>
<dbReference type="PANTHER" id="PTHR30572">
    <property type="entry name" value="MEMBRANE COMPONENT OF TRANSPORTER-RELATED"/>
    <property type="match status" value="1"/>
</dbReference>
<dbReference type="InterPro" id="IPR025857">
    <property type="entry name" value="MacB_PCD"/>
</dbReference>